<comment type="caution">
    <text evidence="1">The sequence shown here is derived from an EMBL/GenBank/DDBJ whole genome shotgun (WGS) entry which is preliminary data.</text>
</comment>
<accession>A0ABS8WL59</accession>
<dbReference type="EMBL" id="JACEIK010008751">
    <property type="protein sequence ID" value="MCE3051583.1"/>
    <property type="molecule type" value="Genomic_DNA"/>
</dbReference>
<evidence type="ECO:0000313" key="2">
    <source>
        <dbReference type="Proteomes" id="UP000823775"/>
    </source>
</evidence>
<keyword evidence="2" id="KW-1185">Reference proteome</keyword>
<sequence>EMRLFGKVRTHSGVVWALFPHCRIGMDNPSDNSLYFAPLNTASTAQTTLVEWILPRFNSKIGVGFPGLH</sequence>
<dbReference type="Proteomes" id="UP000823775">
    <property type="component" value="Unassembled WGS sequence"/>
</dbReference>
<name>A0ABS8WL59_DATST</name>
<proteinExistence type="predicted"/>
<evidence type="ECO:0000313" key="1">
    <source>
        <dbReference type="EMBL" id="MCE3051583.1"/>
    </source>
</evidence>
<feature type="non-terminal residue" evidence="1">
    <location>
        <position position="1"/>
    </location>
</feature>
<gene>
    <name evidence="1" type="ORF">HAX54_050263</name>
</gene>
<protein>
    <submittedName>
        <fullName evidence="1">Uncharacterized protein</fullName>
    </submittedName>
</protein>
<reference evidence="1 2" key="1">
    <citation type="journal article" date="2021" name="BMC Genomics">
        <title>Datura genome reveals duplications of psychoactive alkaloid biosynthetic genes and high mutation rate following tissue culture.</title>
        <authorList>
            <person name="Rajewski A."/>
            <person name="Carter-House D."/>
            <person name="Stajich J."/>
            <person name="Litt A."/>
        </authorList>
    </citation>
    <scope>NUCLEOTIDE SEQUENCE [LARGE SCALE GENOMIC DNA]</scope>
    <source>
        <strain evidence="1">AR-01</strain>
    </source>
</reference>
<organism evidence="1 2">
    <name type="scientific">Datura stramonium</name>
    <name type="common">Jimsonweed</name>
    <name type="synonym">Common thornapple</name>
    <dbReference type="NCBI Taxonomy" id="4076"/>
    <lineage>
        <taxon>Eukaryota</taxon>
        <taxon>Viridiplantae</taxon>
        <taxon>Streptophyta</taxon>
        <taxon>Embryophyta</taxon>
        <taxon>Tracheophyta</taxon>
        <taxon>Spermatophyta</taxon>
        <taxon>Magnoliopsida</taxon>
        <taxon>eudicotyledons</taxon>
        <taxon>Gunneridae</taxon>
        <taxon>Pentapetalae</taxon>
        <taxon>asterids</taxon>
        <taxon>lamiids</taxon>
        <taxon>Solanales</taxon>
        <taxon>Solanaceae</taxon>
        <taxon>Solanoideae</taxon>
        <taxon>Datureae</taxon>
        <taxon>Datura</taxon>
    </lineage>
</organism>